<accession>A0A6N4UYR7</accession>
<keyword evidence="2" id="KW-0732">Signal</keyword>
<name>A0A6N4UYR7_9MYCO</name>
<keyword evidence="5" id="KW-0676">Redox-active center</keyword>
<proteinExistence type="inferred from homology"/>
<dbReference type="EMBL" id="AP022565">
    <property type="protein sequence ID" value="BBX29599.1"/>
    <property type="molecule type" value="Genomic_DNA"/>
</dbReference>
<gene>
    <name evidence="7" type="ORF">MALV_47240</name>
</gene>
<evidence type="ECO:0000313" key="7">
    <source>
        <dbReference type="EMBL" id="BBX29599.1"/>
    </source>
</evidence>
<organism evidence="7 8">
    <name type="scientific">Mycolicibacterium alvei</name>
    <dbReference type="NCBI Taxonomy" id="67081"/>
    <lineage>
        <taxon>Bacteria</taxon>
        <taxon>Bacillati</taxon>
        <taxon>Actinomycetota</taxon>
        <taxon>Actinomycetes</taxon>
        <taxon>Mycobacteriales</taxon>
        <taxon>Mycobacteriaceae</taxon>
        <taxon>Mycolicibacterium</taxon>
    </lineage>
</organism>
<dbReference type="Gene3D" id="3.40.30.10">
    <property type="entry name" value="Glutaredoxin"/>
    <property type="match status" value="1"/>
</dbReference>
<dbReference type="PANTHER" id="PTHR13887:SF14">
    <property type="entry name" value="DISULFIDE BOND FORMATION PROTEIN D"/>
    <property type="match status" value="1"/>
</dbReference>
<evidence type="ECO:0000259" key="6">
    <source>
        <dbReference type="PROSITE" id="PS51352"/>
    </source>
</evidence>
<dbReference type="Pfam" id="PF13462">
    <property type="entry name" value="Thioredoxin_4"/>
    <property type="match status" value="1"/>
</dbReference>
<dbReference type="PANTHER" id="PTHR13887">
    <property type="entry name" value="GLUTATHIONE S-TRANSFERASE KAPPA"/>
    <property type="match status" value="1"/>
</dbReference>
<sequence length="217" mass="23927">MTRNTRILLTALVIALMAVGVLVYQSVRDRGTPPQAATADAGQLVRDNSHRLSSVPDSAATFVEFLDFECEGCRAVYPAIEQLRSEYGDRVNFVIRYFPMGAHYNAERAARAVEAAAQQGRFEAMYKKMFETQGQWGEQQTPADEVFRGFAGELGLDLAAFDKVYRDPATAARVQLDVADGRALGVQGTPTFFLDGERIQPHSLQELATAFDRALAE</sequence>
<comment type="similarity">
    <text evidence="1">Belongs to the thioredoxin family. DsbA subfamily.</text>
</comment>
<keyword evidence="3" id="KW-0560">Oxidoreductase</keyword>
<dbReference type="InterPro" id="IPR036249">
    <property type="entry name" value="Thioredoxin-like_sf"/>
</dbReference>
<dbReference type="InterPro" id="IPR012336">
    <property type="entry name" value="Thioredoxin-like_fold"/>
</dbReference>
<evidence type="ECO:0000313" key="8">
    <source>
        <dbReference type="Proteomes" id="UP000466906"/>
    </source>
</evidence>
<protein>
    <recommendedName>
        <fullName evidence="6">Thioredoxin domain-containing protein</fullName>
    </recommendedName>
</protein>
<dbReference type="Proteomes" id="UP000466906">
    <property type="component" value="Chromosome"/>
</dbReference>
<evidence type="ECO:0000256" key="2">
    <source>
        <dbReference type="ARBA" id="ARBA00022729"/>
    </source>
</evidence>
<dbReference type="InterPro" id="IPR013766">
    <property type="entry name" value="Thioredoxin_domain"/>
</dbReference>
<evidence type="ECO:0000256" key="3">
    <source>
        <dbReference type="ARBA" id="ARBA00023002"/>
    </source>
</evidence>
<feature type="domain" description="Thioredoxin" evidence="6">
    <location>
        <begin position="26"/>
        <end position="216"/>
    </location>
</feature>
<evidence type="ECO:0000256" key="4">
    <source>
        <dbReference type="ARBA" id="ARBA00023157"/>
    </source>
</evidence>
<keyword evidence="4" id="KW-1015">Disulfide bond</keyword>
<dbReference type="PROSITE" id="PS51352">
    <property type="entry name" value="THIOREDOXIN_2"/>
    <property type="match status" value="1"/>
</dbReference>
<evidence type="ECO:0000256" key="5">
    <source>
        <dbReference type="ARBA" id="ARBA00023284"/>
    </source>
</evidence>
<dbReference type="GO" id="GO:0016491">
    <property type="term" value="F:oxidoreductase activity"/>
    <property type="evidence" value="ECO:0007669"/>
    <property type="project" value="UniProtKB-KW"/>
</dbReference>
<evidence type="ECO:0000256" key="1">
    <source>
        <dbReference type="ARBA" id="ARBA00005791"/>
    </source>
</evidence>
<dbReference type="AlphaFoldDB" id="A0A6N4UYR7"/>
<dbReference type="SUPFAM" id="SSF52833">
    <property type="entry name" value="Thioredoxin-like"/>
    <property type="match status" value="1"/>
</dbReference>
<keyword evidence="8" id="KW-1185">Reference proteome</keyword>
<dbReference type="KEGG" id="malv:MALV_47240"/>
<dbReference type="RefSeq" id="WP_163668175.1">
    <property type="nucleotide sequence ID" value="NZ_AP022565.1"/>
</dbReference>
<reference evidence="7 8" key="1">
    <citation type="journal article" date="2019" name="Emerg. Microbes Infect.">
        <title>Comprehensive subspecies identification of 175 nontuberculous mycobacteria species based on 7547 genomic profiles.</title>
        <authorList>
            <person name="Matsumoto Y."/>
            <person name="Kinjo T."/>
            <person name="Motooka D."/>
            <person name="Nabeya D."/>
            <person name="Jung N."/>
            <person name="Uechi K."/>
            <person name="Horii T."/>
            <person name="Iida T."/>
            <person name="Fujita J."/>
            <person name="Nakamura S."/>
        </authorList>
    </citation>
    <scope>NUCLEOTIDE SEQUENCE [LARGE SCALE GENOMIC DNA]</scope>
    <source>
        <strain evidence="7 8">JCM 12272</strain>
    </source>
</reference>